<sequence>MSTLSGMLRYLVFTFVFGQSLSQTVPPFFVQRAELLEMSKKLRQADTNKAQRGQVSISYQGHTDSRNDVDNANNKFFAYVNESLLSKPSFSRFIALTDNFHRETGIQEPRVSVREEQEEINAFLDTILESQPWKLLYKFLNEKRHPFAKDPVTFRKTMYQLWFWHYSRAKGKTDTSGFEHVFIGEEKRGEVSGLHNWVRFYQLEKNSTEQFDYKGFIVKRGEVMASLKFTWKGALKKSGSLLVGTSPEYDMALYTMCFLSRRGKELCEVELDGCPLSITSYEMVQNNRLFIGTIYPTAGPSTNTCGRS</sequence>
<dbReference type="InterPro" id="IPR018998">
    <property type="entry name" value="EndoU_C"/>
</dbReference>
<keyword evidence="6 11" id="KW-0255">Endonuclease</keyword>
<keyword evidence="5 11" id="KW-0479">Metal-binding</keyword>
<keyword evidence="7 11" id="KW-0378">Hydrolase</keyword>
<comment type="subunit">
    <text evidence="3 11">Monomer.</text>
</comment>
<dbReference type="SUPFAM" id="SSF142877">
    <property type="entry name" value="EndoU-like"/>
    <property type="match status" value="1"/>
</dbReference>
<evidence type="ECO:0000256" key="2">
    <source>
        <dbReference type="ARBA" id="ARBA00010168"/>
    </source>
</evidence>
<dbReference type="InterPro" id="IPR039787">
    <property type="entry name" value="ENDOU"/>
</dbReference>
<comment type="caution">
    <text evidence="13">The sequence shown here is derived from an EMBL/GenBank/DDBJ whole genome shotgun (WGS) entry which is preliminary data.</text>
</comment>
<keyword evidence="11" id="KW-0732">Signal</keyword>
<dbReference type="InterPro" id="IPR037227">
    <property type="entry name" value="EndoU-like"/>
</dbReference>
<evidence type="ECO:0000256" key="7">
    <source>
        <dbReference type="ARBA" id="ARBA00022801"/>
    </source>
</evidence>
<evidence type="ECO:0000256" key="1">
    <source>
        <dbReference type="ARBA" id="ARBA00001936"/>
    </source>
</evidence>
<dbReference type="EMBL" id="JARK01001389">
    <property type="protein sequence ID" value="EYC10777.1"/>
    <property type="molecule type" value="Genomic_DNA"/>
</dbReference>
<protein>
    <recommendedName>
        <fullName evidence="12">EndoU domain-containing protein</fullName>
    </recommendedName>
</protein>
<name>A0A016U7E4_9BILA</name>
<keyword evidence="8 11" id="KW-0694">RNA-binding</keyword>
<dbReference type="GO" id="GO:0016829">
    <property type="term" value="F:lyase activity"/>
    <property type="evidence" value="ECO:0007669"/>
    <property type="project" value="UniProtKB-KW"/>
</dbReference>
<comment type="cofactor">
    <cofactor evidence="1 11">
        <name>Mn(2+)</name>
        <dbReference type="ChEBI" id="CHEBI:29035"/>
    </cofactor>
</comment>
<evidence type="ECO:0000313" key="14">
    <source>
        <dbReference type="Proteomes" id="UP000024635"/>
    </source>
</evidence>
<dbReference type="AlphaFoldDB" id="A0A016U7E4"/>
<dbReference type="CDD" id="cd21159">
    <property type="entry name" value="XendoU"/>
    <property type="match status" value="1"/>
</dbReference>
<evidence type="ECO:0000256" key="4">
    <source>
        <dbReference type="ARBA" id="ARBA00022722"/>
    </source>
</evidence>
<dbReference type="Pfam" id="PF09412">
    <property type="entry name" value="XendoU"/>
    <property type="match status" value="1"/>
</dbReference>
<dbReference type="GO" id="GO:0003723">
    <property type="term" value="F:RNA binding"/>
    <property type="evidence" value="ECO:0007669"/>
    <property type="project" value="UniProtKB-UniRule"/>
</dbReference>
<keyword evidence="10" id="KW-0456">Lyase</keyword>
<dbReference type="GO" id="GO:0016787">
    <property type="term" value="F:hydrolase activity"/>
    <property type="evidence" value="ECO:0007669"/>
    <property type="project" value="UniProtKB-KW"/>
</dbReference>
<dbReference type="OrthoDB" id="430326at2759"/>
<evidence type="ECO:0000259" key="12">
    <source>
        <dbReference type="PROSITE" id="PS51959"/>
    </source>
</evidence>
<evidence type="ECO:0000256" key="10">
    <source>
        <dbReference type="ARBA" id="ARBA00023239"/>
    </source>
</evidence>
<dbReference type="GO" id="GO:0046872">
    <property type="term" value="F:metal ion binding"/>
    <property type="evidence" value="ECO:0007669"/>
    <property type="project" value="UniProtKB-UniRule"/>
</dbReference>
<evidence type="ECO:0000256" key="3">
    <source>
        <dbReference type="ARBA" id="ARBA00011245"/>
    </source>
</evidence>
<dbReference type="Proteomes" id="UP000024635">
    <property type="component" value="Unassembled WGS sequence"/>
</dbReference>
<dbReference type="GO" id="GO:0004521">
    <property type="term" value="F:RNA endonuclease activity"/>
    <property type="evidence" value="ECO:0007669"/>
    <property type="project" value="UniProtKB-UniRule"/>
</dbReference>
<evidence type="ECO:0000256" key="9">
    <source>
        <dbReference type="ARBA" id="ARBA00023211"/>
    </source>
</evidence>
<evidence type="ECO:0000313" key="13">
    <source>
        <dbReference type="EMBL" id="EYC10777.1"/>
    </source>
</evidence>
<organism evidence="13 14">
    <name type="scientific">Ancylostoma ceylanicum</name>
    <dbReference type="NCBI Taxonomy" id="53326"/>
    <lineage>
        <taxon>Eukaryota</taxon>
        <taxon>Metazoa</taxon>
        <taxon>Ecdysozoa</taxon>
        <taxon>Nematoda</taxon>
        <taxon>Chromadorea</taxon>
        <taxon>Rhabditida</taxon>
        <taxon>Rhabditina</taxon>
        <taxon>Rhabditomorpha</taxon>
        <taxon>Strongyloidea</taxon>
        <taxon>Ancylostomatidae</taxon>
        <taxon>Ancylostomatinae</taxon>
        <taxon>Ancylostoma</taxon>
    </lineage>
</organism>
<reference evidence="14" key="1">
    <citation type="journal article" date="2015" name="Nat. Genet.">
        <title>The genome and transcriptome of the zoonotic hookworm Ancylostoma ceylanicum identify infection-specific gene families.</title>
        <authorList>
            <person name="Schwarz E.M."/>
            <person name="Hu Y."/>
            <person name="Antoshechkin I."/>
            <person name="Miller M.M."/>
            <person name="Sternberg P.W."/>
            <person name="Aroian R.V."/>
        </authorList>
    </citation>
    <scope>NUCLEOTIDE SEQUENCE</scope>
    <source>
        <strain evidence="14">HY135</strain>
    </source>
</reference>
<evidence type="ECO:0000256" key="8">
    <source>
        <dbReference type="ARBA" id="ARBA00022884"/>
    </source>
</evidence>
<feature type="signal peptide" evidence="11">
    <location>
        <begin position="1"/>
        <end position="22"/>
    </location>
</feature>
<keyword evidence="14" id="KW-1185">Reference proteome</keyword>
<evidence type="ECO:0000256" key="5">
    <source>
        <dbReference type="ARBA" id="ARBA00022723"/>
    </source>
</evidence>
<evidence type="ECO:0000256" key="11">
    <source>
        <dbReference type="RuleBase" id="RU367085"/>
    </source>
</evidence>
<dbReference type="PROSITE" id="PS51959">
    <property type="entry name" value="ENDOU"/>
    <property type="match status" value="1"/>
</dbReference>
<feature type="domain" description="EndoU" evidence="12">
    <location>
        <begin position="31"/>
        <end position="300"/>
    </location>
</feature>
<feature type="chain" id="PRO_5026379139" description="EndoU domain-containing protein" evidence="11">
    <location>
        <begin position="23"/>
        <end position="308"/>
    </location>
</feature>
<proteinExistence type="inferred from homology"/>
<gene>
    <name evidence="13" type="primary">Acey_s0053.g2291</name>
    <name evidence="13" type="ORF">Y032_0053g2291</name>
</gene>
<accession>A0A016U7E4</accession>
<evidence type="ECO:0000256" key="6">
    <source>
        <dbReference type="ARBA" id="ARBA00022759"/>
    </source>
</evidence>
<keyword evidence="4 11" id="KW-0540">Nuclease</keyword>
<keyword evidence="9 11" id="KW-0464">Manganese</keyword>
<dbReference type="PANTHER" id="PTHR12439">
    <property type="entry name" value="PLACENTAL PROTEIN 11-RELATED"/>
    <property type="match status" value="1"/>
</dbReference>
<comment type="similarity">
    <text evidence="2 11">Belongs to the ENDOU family.</text>
</comment>
<dbReference type="PANTHER" id="PTHR12439:SF11">
    <property type="entry name" value="URIDYLATE-SPECIFIC ENDORIBONUCLEASE"/>
    <property type="match status" value="1"/>
</dbReference>